<sequence length="255" mass="26539">MSEDESAVVTEIDGKVGHILLNRPEAMNAITVELGRRLDHALRRLAGITSVIVIRGAGGNFSVGGDFNELERLRAAGPEALAPLFDNFARACATIGELPVPVVAAVEGYAMAGGFELMQSCDIALVRSDARLADNHVNFGQVPGGGGSVRLPRLAGLPRALGHLLSGERLTGAQAVAWGIAYRDFEPGEFESGIAEFAARLATKAPAALAGIKSLVRAGVELPLDRALLRERDAVIAHVSGADAAAGIAGFTTRE</sequence>
<dbReference type="Gene3D" id="3.90.226.10">
    <property type="entry name" value="2-enoyl-CoA Hydratase, Chain A, domain 1"/>
    <property type="match status" value="1"/>
</dbReference>
<dbReference type="InterPro" id="IPR029045">
    <property type="entry name" value="ClpP/crotonase-like_dom_sf"/>
</dbReference>
<proteinExistence type="predicted"/>
<dbReference type="AlphaFoldDB" id="A0A917VSJ3"/>
<dbReference type="SUPFAM" id="SSF52096">
    <property type="entry name" value="ClpP/crotonase"/>
    <property type="match status" value="1"/>
</dbReference>
<name>A0A917VSJ3_9NOCA</name>
<reference evidence="1" key="2">
    <citation type="submission" date="2020-09" db="EMBL/GenBank/DDBJ databases">
        <authorList>
            <person name="Sun Q."/>
            <person name="Zhou Y."/>
        </authorList>
    </citation>
    <scope>NUCLEOTIDE SEQUENCE</scope>
    <source>
        <strain evidence="1">CGMCC 4.3508</strain>
    </source>
</reference>
<evidence type="ECO:0000313" key="1">
    <source>
        <dbReference type="EMBL" id="GGL10016.1"/>
    </source>
</evidence>
<dbReference type="EMBL" id="BMMH01000004">
    <property type="protein sequence ID" value="GGL10016.1"/>
    <property type="molecule type" value="Genomic_DNA"/>
</dbReference>
<comment type="caution">
    <text evidence="1">The sequence shown here is derived from an EMBL/GenBank/DDBJ whole genome shotgun (WGS) entry which is preliminary data.</text>
</comment>
<dbReference type="PANTHER" id="PTHR11941:SF54">
    <property type="entry name" value="ENOYL-COA HYDRATASE, MITOCHONDRIAL"/>
    <property type="match status" value="1"/>
</dbReference>
<keyword evidence="2" id="KW-1185">Reference proteome</keyword>
<dbReference type="GO" id="GO:0003824">
    <property type="term" value="F:catalytic activity"/>
    <property type="evidence" value="ECO:0007669"/>
    <property type="project" value="UniProtKB-ARBA"/>
</dbReference>
<dbReference type="PANTHER" id="PTHR11941">
    <property type="entry name" value="ENOYL-COA HYDRATASE-RELATED"/>
    <property type="match status" value="1"/>
</dbReference>
<dbReference type="CDD" id="cd06558">
    <property type="entry name" value="crotonase-like"/>
    <property type="match status" value="1"/>
</dbReference>
<accession>A0A917VSJ3</accession>
<dbReference type="RefSeq" id="WP_058854314.1">
    <property type="nucleotide sequence ID" value="NZ_BMMH01000004.1"/>
</dbReference>
<protein>
    <submittedName>
        <fullName evidence="1">Enoyl-CoA hydratase</fullName>
    </submittedName>
</protein>
<gene>
    <name evidence="1" type="ORF">GCM10011588_25520</name>
</gene>
<dbReference type="Pfam" id="PF00378">
    <property type="entry name" value="ECH_1"/>
    <property type="match status" value="1"/>
</dbReference>
<organism evidence="1 2">
    <name type="scientific">Nocardia jinanensis</name>
    <dbReference type="NCBI Taxonomy" id="382504"/>
    <lineage>
        <taxon>Bacteria</taxon>
        <taxon>Bacillati</taxon>
        <taxon>Actinomycetota</taxon>
        <taxon>Actinomycetes</taxon>
        <taxon>Mycobacteriales</taxon>
        <taxon>Nocardiaceae</taxon>
        <taxon>Nocardia</taxon>
    </lineage>
</organism>
<dbReference type="Proteomes" id="UP000638263">
    <property type="component" value="Unassembled WGS sequence"/>
</dbReference>
<dbReference type="InterPro" id="IPR001753">
    <property type="entry name" value="Enoyl-CoA_hydra/iso"/>
</dbReference>
<dbReference type="GO" id="GO:0006635">
    <property type="term" value="P:fatty acid beta-oxidation"/>
    <property type="evidence" value="ECO:0007669"/>
    <property type="project" value="TreeGrafter"/>
</dbReference>
<reference evidence="1" key="1">
    <citation type="journal article" date="2014" name="Int. J. Syst. Evol. Microbiol.">
        <title>Complete genome sequence of Corynebacterium casei LMG S-19264T (=DSM 44701T), isolated from a smear-ripened cheese.</title>
        <authorList>
            <consortium name="US DOE Joint Genome Institute (JGI-PGF)"/>
            <person name="Walter F."/>
            <person name="Albersmeier A."/>
            <person name="Kalinowski J."/>
            <person name="Ruckert C."/>
        </authorList>
    </citation>
    <scope>NUCLEOTIDE SEQUENCE</scope>
    <source>
        <strain evidence="1">CGMCC 4.3508</strain>
    </source>
</reference>
<evidence type="ECO:0000313" key="2">
    <source>
        <dbReference type="Proteomes" id="UP000638263"/>
    </source>
</evidence>